<dbReference type="PANTHER" id="PTHR45733">
    <property type="entry name" value="FORMIN-J"/>
    <property type="match status" value="1"/>
</dbReference>
<dbReference type="PANTHER" id="PTHR45733:SF33">
    <property type="entry name" value="FORMIN-LIKE PROTEIN"/>
    <property type="match status" value="1"/>
</dbReference>
<dbReference type="Gene3D" id="1.20.58.2220">
    <property type="entry name" value="Formin, FH2 domain"/>
    <property type="match status" value="1"/>
</dbReference>
<evidence type="ECO:0000313" key="3">
    <source>
        <dbReference type="Proteomes" id="UP000235145"/>
    </source>
</evidence>
<proteinExistence type="predicted"/>
<gene>
    <name evidence="2" type="ORF">LSAT_V11C600337200</name>
</gene>
<dbReference type="AlphaFoldDB" id="A0A9R1X6M2"/>
<protein>
    <submittedName>
        <fullName evidence="2">Uncharacterized protein</fullName>
    </submittedName>
</protein>
<sequence>MLNRPFDFFIFFLIDLMVNLLIMTPEINISELGNLFLAPNKNAAKSKSAPIANKPEKVQLIDHRRPYNCEIMLSKVKILLRELMVS</sequence>
<dbReference type="InterPro" id="IPR042201">
    <property type="entry name" value="FH2_Formin_sf"/>
</dbReference>
<dbReference type="SUPFAM" id="SSF101447">
    <property type="entry name" value="Formin homology 2 domain (FH2 domain)"/>
    <property type="match status" value="1"/>
</dbReference>
<feature type="chain" id="PRO_5040438477" evidence="1">
    <location>
        <begin position="24"/>
        <end position="86"/>
    </location>
</feature>
<comment type="caution">
    <text evidence="2">The sequence shown here is derived from an EMBL/GenBank/DDBJ whole genome shotgun (WGS) entry which is preliminary data.</text>
</comment>
<name>A0A9R1X6M2_LACSA</name>
<accession>A0A9R1X6M2</accession>
<dbReference type="EMBL" id="NBSK02000006">
    <property type="protein sequence ID" value="KAJ0199609.1"/>
    <property type="molecule type" value="Genomic_DNA"/>
</dbReference>
<dbReference type="Proteomes" id="UP000235145">
    <property type="component" value="Unassembled WGS sequence"/>
</dbReference>
<organism evidence="2 3">
    <name type="scientific">Lactuca sativa</name>
    <name type="common">Garden lettuce</name>
    <dbReference type="NCBI Taxonomy" id="4236"/>
    <lineage>
        <taxon>Eukaryota</taxon>
        <taxon>Viridiplantae</taxon>
        <taxon>Streptophyta</taxon>
        <taxon>Embryophyta</taxon>
        <taxon>Tracheophyta</taxon>
        <taxon>Spermatophyta</taxon>
        <taxon>Magnoliopsida</taxon>
        <taxon>eudicotyledons</taxon>
        <taxon>Gunneridae</taxon>
        <taxon>Pentapetalae</taxon>
        <taxon>asterids</taxon>
        <taxon>campanulids</taxon>
        <taxon>Asterales</taxon>
        <taxon>Asteraceae</taxon>
        <taxon>Cichorioideae</taxon>
        <taxon>Cichorieae</taxon>
        <taxon>Lactucinae</taxon>
        <taxon>Lactuca</taxon>
    </lineage>
</organism>
<keyword evidence="1" id="KW-0732">Signal</keyword>
<evidence type="ECO:0000256" key="1">
    <source>
        <dbReference type="SAM" id="SignalP"/>
    </source>
</evidence>
<keyword evidence="3" id="KW-1185">Reference proteome</keyword>
<dbReference type="InterPro" id="IPR051144">
    <property type="entry name" value="Formin_homology_domain"/>
</dbReference>
<reference evidence="2 3" key="1">
    <citation type="journal article" date="2017" name="Nat. Commun.">
        <title>Genome assembly with in vitro proximity ligation data and whole-genome triplication in lettuce.</title>
        <authorList>
            <person name="Reyes-Chin-Wo S."/>
            <person name="Wang Z."/>
            <person name="Yang X."/>
            <person name="Kozik A."/>
            <person name="Arikit S."/>
            <person name="Song C."/>
            <person name="Xia L."/>
            <person name="Froenicke L."/>
            <person name="Lavelle D.O."/>
            <person name="Truco M.J."/>
            <person name="Xia R."/>
            <person name="Zhu S."/>
            <person name="Xu C."/>
            <person name="Xu H."/>
            <person name="Xu X."/>
            <person name="Cox K."/>
            <person name="Korf I."/>
            <person name="Meyers B.C."/>
            <person name="Michelmore R.W."/>
        </authorList>
    </citation>
    <scope>NUCLEOTIDE SEQUENCE [LARGE SCALE GENOMIC DNA]</scope>
    <source>
        <strain evidence="3">cv. Salinas</strain>
        <tissue evidence="2">Seedlings</tissue>
    </source>
</reference>
<evidence type="ECO:0000313" key="2">
    <source>
        <dbReference type="EMBL" id="KAJ0199609.1"/>
    </source>
</evidence>
<feature type="signal peptide" evidence="1">
    <location>
        <begin position="1"/>
        <end position="23"/>
    </location>
</feature>